<proteinExistence type="predicted"/>
<evidence type="ECO:0000313" key="1">
    <source>
        <dbReference type="EMBL" id="SFK93003.1"/>
    </source>
</evidence>
<organism evidence="1 2">
    <name type="scientific">Nitrosomonas aestuarii</name>
    <dbReference type="NCBI Taxonomy" id="52441"/>
    <lineage>
        <taxon>Bacteria</taxon>
        <taxon>Pseudomonadati</taxon>
        <taxon>Pseudomonadota</taxon>
        <taxon>Betaproteobacteria</taxon>
        <taxon>Nitrosomonadales</taxon>
        <taxon>Nitrosomonadaceae</taxon>
        <taxon>Nitrosomonas</taxon>
    </lineage>
</organism>
<keyword evidence="2" id="KW-1185">Reference proteome</keyword>
<evidence type="ECO:0000313" key="2">
    <source>
        <dbReference type="Proteomes" id="UP000199533"/>
    </source>
</evidence>
<dbReference type="AlphaFoldDB" id="A0A1I4DIT5"/>
<dbReference type="Proteomes" id="UP000199533">
    <property type="component" value="Unassembled WGS sequence"/>
</dbReference>
<accession>A0A1I4DIT5</accession>
<dbReference type="EMBL" id="FOSP01000021">
    <property type="protein sequence ID" value="SFK93003.1"/>
    <property type="molecule type" value="Genomic_DNA"/>
</dbReference>
<dbReference type="STRING" id="52441.SAMN05216302_102155"/>
<reference evidence="2" key="1">
    <citation type="submission" date="2016-10" db="EMBL/GenBank/DDBJ databases">
        <authorList>
            <person name="Varghese N."/>
            <person name="Submissions S."/>
        </authorList>
    </citation>
    <scope>NUCLEOTIDE SEQUENCE [LARGE SCALE GENOMIC DNA]</scope>
    <source>
        <strain evidence="2">Nm69</strain>
    </source>
</reference>
<sequence>MNERWACENPGAVQILAKYAAPSITTDGSLYVARACDIPQMIDELKEHFVTEEMIRESRCKQQN</sequence>
<gene>
    <name evidence="1" type="ORF">SAMN05216302_102155</name>
</gene>
<protein>
    <submittedName>
        <fullName evidence="1">Uncharacterized protein</fullName>
    </submittedName>
</protein>
<dbReference type="RefSeq" id="WP_090700785.1">
    <property type="nucleotide sequence ID" value="NZ_FOSP01000021.1"/>
</dbReference>
<name>A0A1I4DIT5_9PROT</name>